<dbReference type="Gene3D" id="3.20.20.70">
    <property type="entry name" value="Aldolase class I"/>
    <property type="match status" value="1"/>
</dbReference>
<gene>
    <name evidence="2" type="ORF">DFR88_00280</name>
</gene>
<dbReference type="GO" id="GO:0008675">
    <property type="term" value="F:2-dehydro-3-deoxy-phosphogluconate aldolase activity"/>
    <property type="evidence" value="ECO:0007669"/>
    <property type="project" value="UniProtKB-ARBA"/>
</dbReference>
<feature type="active site" description="Proton donor/acceptor" evidence="1">
    <location>
        <position position="140"/>
    </location>
</feature>
<dbReference type="GeneID" id="59455281"/>
<feature type="active site" description="Schiff-base intermediate with substrate" evidence="1">
    <location>
        <position position="169"/>
    </location>
</feature>
<name>A0A4D8RY96_METPR</name>
<protein>
    <submittedName>
        <fullName evidence="2">Aldolase</fullName>
    </submittedName>
</protein>
<dbReference type="Pfam" id="PF00701">
    <property type="entry name" value="DHDPS"/>
    <property type="match status" value="1"/>
</dbReference>
<organism evidence="2 3">
    <name type="scientific">Metallosphaera prunae</name>
    <dbReference type="NCBI Taxonomy" id="47304"/>
    <lineage>
        <taxon>Archaea</taxon>
        <taxon>Thermoproteota</taxon>
        <taxon>Thermoprotei</taxon>
        <taxon>Sulfolobales</taxon>
        <taxon>Sulfolobaceae</taxon>
        <taxon>Metallosphaera</taxon>
    </lineage>
</organism>
<evidence type="ECO:0000313" key="3">
    <source>
        <dbReference type="Proteomes" id="UP000298568"/>
    </source>
</evidence>
<reference evidence="2 3" key="1">
    <citation type="submission" date="2018-07" db="EMBL/GenBank/DDBJ databases">
        <title>Complete Genome Sequences of Extremely Thermoacidophilic, Metal-Mobilizing Type-Strain Members of the Archaeal Family Sulfolobaceae: Acidianus brierleyi DSM-1651T, Acidianus sulfidivorans DSM-18786T, Metallosphaera hakonensis DSM-7519T, and Metallosphaera prunae DSM-10039T.</title>
        <authorList>
            <person name="Counts J.A."/>
            <person name="Kelly R.M."/>
        </authorList>
    </citation>
    <scope>NUCLEOTIDE SEQUENCE [LARGE SCALE GENOMIC DNA]</scope>
    <source>
        <strain evidence="2 3">Ron 12/II</strain>
    </source>
</reference>
<dbReference type="RefSeq" id="WP_193453320.1">
    <property type="nucleotide sequence ID" value="NZ_CP031156.1"/>
</dbReference>
<dbReference type="PANTHER" id="PTHR12128">
    <property type="entry name" value="DIHYDRODIPICOLINATE SYNTHASE"/>
    <property type="match status" value="1"/>
</dbReference>
<dbReference type="KEGG" id="mpru:DFR88_00280"/>
<dbReference type="SUPFAM" id="SSF51569">
    <property type="entry name" value="Aldolase"/>
    <property type="match status" value="1"/>
</dbReference>
<dbReference type="EMBL" id="CP031156">
    <property type="protein sequence ID" value="QCO29110.1"/>
    <property type="molecule type" value="Genomic_DNA"/>
</dbReference>
<dbReference type="InterPro" id="IPR013785">
    <property type="entry name" value="Aldolase_TIM"/>
</dbReference>
<dbReference type="SMART" id="SM01130">
    <property type="entry name" value="DHDPS"/>
    <property type="match status" value="1"/>
</dbReference>
<dbReference type="Proteomes" id="UP000298568">
    <property type="component" value="Chromosome"/>
</dbReference>
<sequence length="325" mass="37179">MALPPTPATDDASNPKIKNTVDVRESRRLIENLIKDGVDGIAVNGTLGEMATLTEHEWQTFAKTVVETVKDNRPDLPLFVGATTLNTRDTLRRIEYLVDELKHYGVFLGRPMWCEMSPEAIVGYYKSIVDVYPEISIMLYDNPEAFKGPIPTKVYKTLAEKVPQIVAAKYIALTPKFYEDLRAVGSNIKLLPLEVDWLPAYLYSKDVNGTWSSSAACGPEPVIALRNAIFKNDLESAIWLTNRIRWTYETFLAFRDFREFSRYNIPIEKVRFNECGYVKAGPARPPYDYIPPEYEELTKESGRRWRILVKEVNEKGLTHNFSLKL</sequence>
<dbReference type="PANTHER" id="PTHR12128:SF51">
    <property type="entry name" value="BLL4205 PROTEIN"/>
    <property type="match status" value="1"/>
</dbReference>
<dbReference type="PIRSF" id="PIRSF001365">
    <property type="entry name" value="DHDPS"/>
    <property type="match status" value="1"/>
</dbReference>
<dbReference type="GO" id="GO:0008840">
    <property type="term" value="F:4-hydroxy-tetrahydrodipicolinate synthase activity"/>
    <property type="evidence" value="ECO:0007669"/>
    <property type="project" value="TreeGrafter"/>
</dbReference>
<evidence type="ECO:0000256" key="1">
    <source>
        <dbReference type="PIRSR" id="PIRSR001365-1"/>
    </source>
</evidence>
<dbReference type="PRINTS" id="PR00146">
    <property type="entry name" value="DHPICSNTHASE"/>
</dbReference>
<evidence type="ECO:0000313" key="2">
    <source>
        <dbReference type="EMBL" id="QCO29110.1"/>
    </source>
</evidence>
<dbReference type="AlphaFoldDB" id="A0A4D8RY96"/>
<accession>A0A4D8RY96</accession>
<proteinExistence type="predicted"/>
<keyword evidence="3" id="KW-1185">Reference proteome</keyword>
<dbReference type="InterPro" id="IPR002220">
    <property type="entry name" value="DapA-like"/>
</dbReference>